<evidence type="ECO:0000256" key="1">
    <source>
        <dbReference type="SAM" id="Phobius"/>
    </source>
</evidence>
<keyword evidence="1" id="KW-0812">Transmembrane</keyword>
<name>A0A1V4B0M5_9PAST</name>
<feature type="transmembrane region" description="Helical" evidence="1">
    <location>
        <begin position="131"/>
        <end position="149"/>
    </location>
</feature>
<organism evidence="2 3">
    <name type="scientific">Canicola haemoglobinophilus</name>
    <dbReference type="NCBI Taxonomy" id="733"/>
    <lineage>
        <taxon>Bacteria</taxon>
        <taxon>Pseudomonadati</taxon>
        <taxon>Pseudomonadota</taxon>
        <taxon>Gammaproteobacteria</taxon>
        <taxon>Pasteurellales</taxon>
        <taxon>Pasteurellaceae</taxon>
        <taxon>Canicola</taxon>
    </lineage>
</organism>
<feature type="transmembrane region" description="Helical" evidence="1">
    <location>
        <begin position="104"/>
        <end position="125"/>
    </location>
</feature>
<dbReference type="Pfam" id="PF10063">
    <property type="entry name" value="DUF2301"/>
    <property type="match status" value="1"/>
</dbReference>
<dbReference type="InterPro" id="IPR019275">
    <property type="entry name" value="DUF2301"/>
</dbReference>
<protein>
    <submittedName>
        <fullName evidence="2">Uncharacterized integral membrane protein</fullName>
    </submittedName>
</protein>
<feature type="transmembrane region" description="Helical" evidence="1">
    <location>
        <begin position="41"/>
        <end position="61"/>
    </location>
</feature>
<dbReference type="STRING" id="733.B0186_06780"/>
<dbReference type="AlphaFoldDB" id="A0A1V4B0M5"/>
<keyword evidence="1" id="KW-0472">Membrane</keyword>
<dbReference type="EMBL" id="UGHF01000001">
    <property type="protein sequence ID" value="STO60840.1"/>
    <property type="molecule type" value="Genomic_DNA"/>
</dbReference>
<keyword evidence="1" id="KW-1133">Transmembrane helix</keyword>
<evidence type="ECO:0000313" key="3">
    <source>
        <dbReference type="Proteomes" id="UP000254329"/>
    </source>
</evidence>
<proteinExistence type="predicted"/>
<dbReference type="RefSeq" id="WP_078218615.1">
    <property type="nucleotide sequence ID" value="NZ_MUXZ01000018.1"/>
</dbReference>
<reference evidence="2 3" key="1">
    <citation type="submission" date="2018-06" db="EMBL/GenBank/DDBJ databases">
        <authorList>
            <consortium name="Pathogen Informatics"/>
            <person name="Doyle S."/>
        </authorList>
    </citation>
    <scope>NUCLEOTIDE SEQUENCE [LARGE SCALE GENOMIC DNA]</scope>
    <source>
        <strain evidence="2 3">NCTC1659</strain>
    </source>
</reference>
<evidence type="ECO:0000313" key="2">
    <source>
        <dbReference type="EMBL" id="STO60840.1"/>
    </source>
</evidence>
<gene>
    <name evidence="2" type="ORF">NCTC1659_02141</name>
</gene>
<feature type="transmembrane region" description="Helical" evidence="1">
    <location>
        <begin position="12"/>
        <end position="35"/>
    </location>
</feature>
<keyword evidence="3" id="KW-1185">Reference proteome</keyword>
<sequence>MADPHIKSPMDFWDYLTVILYRCGFVLAAIMTALLSYKPEIAQYGILIAAVLCASSLRIYLKHIRLLLQMATWIALICQALNFPELALGGALLTLGGLAFKEYFCFRIFALNLQPLFVAGLWFSIQFNLSYAVYVLSVISAVLFLIVSIQKWRMPLHFDIGDKTKYQI</sequence>
<accession>A0A1V4B0M5</accession>
<dbReference type="Proteomes" id="UP000254329">
    <property type="component" value="Unassembled WGS sequence"/>
</dbReference>